<evidence type="ECO:0000256" key="3">
    <source>
        <dbReference type="ARBA" id="ARBA00023082"/>
    </source>
</evidence>
<dbReference type="Pfam" id="PF04542">
    <property type="entry name" value="Sigma70_r2"/>
    <property type="match status" value="1"/>
</dbReference>
<accession>A0ABS1X0S4</accession>
<feature type="domain" description="RNA polymerase sigma-70 region 2" evidence="6">
    <location>
        <begin position="26"/>
        <end position="92"/>
    </location>
</feature>
<keyword evidence="2" id="KW-0805">Transcription regulation</keyword>
<reference evidence="8 9" key="1">
    <citation type="journal article" date="2021" name="Int. J. Syst. Evol. Microbiol.">
        <title>Steroidobacter gossypii sp. nov., isolated from soil of cotton cropping field.</title>
        <authorList>
            <person name="Huang R."/>
            <person name="Yang S."/>
            <person name="Zhen C."/>
            <person name="Liu W."/>
        </authorList>
    </citation>
    <scope>NUCLEOTIDE SEQUENCE [LARGE SCALE GENOMIC DNA]</scope>
    <source>
        <strain evidence="8 9">S1-65</strain>
    </source>
</reference>
<dbReference type="InterPro" id="IPR014284">
    <property type="entry name" value="RNA_pol_sigma-70_dom"/>
</dbReference>
<feature type="domain" description="RNA polymerase sigma factor 70 region 4 type 2" evidence="7">
    <location>
        <begin position="121"/>
        <end position="172"/>
    </location>
</feature>
<keyword evidence="5" id="KW-0804">Transcription</keyword>
<proteinExistence type="inferred from homology"/>
<dbReference type="InterPro" id="IPR036388">
    <property type="entry name" value="WH-like_DNA-bd_sf"/>
</dbReference>
<dbReference type="Gene3D" id="1.10.1740.10">
    <property type="match status" value="1"/>
</dbReference>
<evidence type="ECO:0000256" key="1">
    <source>
        <dbReference type="ARBA" id="ARBA00010641"/>
    </source>
</evidence>
<dbReference type="Pfam" id="PF08281">
    <property type="entry name" value="Sigma70_r4_2"/>
    <property type="match status" value="1"/>
</dbReference>
<dbReference type="InterPro" id="IPR013324">
    <property type="entry name" value="RNA_pol_sigma_r3/r4-like"/>
</dbReference>
<evidence type="ECO:0000259" key="6">
    <source>
        <dbReference type="Pfam" id="PF04542"/>
    </source>
</evidence>
<comment type="caution">
    <text evidence="8">The sequence shown here is derived from an EMBL/GenBank/DDBJ whole genome shotgun (WGS) entry which is preliminary data.</text>
</comment>
<evidence type="ECO:0000256" key="4">
    <source>
        <dbReference type="ARBA" id="ARBA00023125"/>
    </source>
</evidence>
<dbReference type="Gene3D" id="1.10.10.10">
    <property type="entry name" value="Winged helix-like DNA-binding domain superfamily/Winged helix DNA-binding domain"/>
    <property type="match status" value="1"/>
</dbReference>
<evidence type="ECO:0000256" key="2">
    <source>
        <dbReference type="ARBA" id="ARBA00023015"/>
    </source>
</evidence>
<dbReference type="CDD" id="cd06171">
    <property type="entry name" value="Sigma70_r4"/>
    <property type="match status" value="1"/>
</dbReference>
<dbReference type="PANTHER" id="PTHR43133:SF8">
    <property type="entry name" value="RNA POLYMERASE SIGMA FACTOR HI_1459-RELATED"/>
    <property type="match status" value="1"/>
</dbReference>
<gene>
    <name evidence="8" type="ORF">JM946_18995</name>
</gene>
<evidence type="ECO:0000313" key="8">
    <source>
        <dbReference type="EMBL" id="MBM0106826.1"/>
    </source>
</evidence>
<evidence type="ECO:0000256" key="5">
    <source>
        <dbReference type="ARBA" id="ARBA00023163"/>
    </source>
</evidence>
<dbReference type="Proteomes" id="UP000661077">
    <property type="component" value="Unassembled WGS sequence"/>
</dbReference>
<dbReference type="InterPro" id="IPR013325">
    <property type="entry name" value="RNA_pol_sigma_r2"/>
</dbReference>
<dbReference type="InterPro" id="IPR039425">
    <property type="entry name" value="RNA_pol_sigma-70-like"/>
</dbReference>
<dbReference type="InterPro" id="IPR013249">
    <property type="entry name" value="RNA_pol_sigma70_r4_t2"/>
</dbReference>
<evidence type="ECO:0000259" key="7">
    <source>
        <dbReference type="Pfam" id="PF08281"/>
    </source>
</evidence>
<dbReference type="InterPro" id="IPR007627">
    <property type="entry name" value="RNA_pol_sigma70_r2"/>
</dbReference>
<protein>
    <submittedName>
        <fullName evidence="8">Sigma-70 family RNA polymerase sigma factor</fullName>
    </submittedName>
</protein>
<name>A0ABS1X0S4_9GAMM</name>
<keyword evidence="9" id="KW-1185">Reference proteome</keyword>
<organism evidence="8 9">
    <name type="scientific">Steroidobacter gossypii</name>
    <dbReference type="NCBI Taxonomy" id="2805490"/>
    <lineage>
        <taxon>Bacteria</taxon>
        <taxon>Pseudomonadati</taxon>
        <taxon>Pseudomonadota</taxon>
        <taxon>Gammaproteobacteria</taxon>
        <taxon>Steroidobacterales</taxon>
        <taxon>Steroidobacteraceae</taxon>
        <taxon>Steroidobacter</taxon>
    </lineage>
</organism>
<dbReference type="EMBL" id="JAEVLS010000004">
    <property type="protein sequence ID" value="MBM0106826.1"/>
    <property type="molecule type" value="Genomic_DNA"/>
</dbReference>
<dbReference type="NCBIfam" id="TIGR02937">
    <property type="entry name" value="sigma70-ECF"/>
    <property type="match status" value="1"/>
</dbReference>
<dbReference type="SUPFAM" id="SSF88659">
    <property type="entry name" value="Sigma3 and sigma4 domains of RNA polymerase sigma factors"/>
    <property type="match status" value="1"/>
</dbReference>
<dbReference type="SUPFAM" id="SSF88946">
    <property type="entry name" value="Sigma2 domain of RNA polymerase sigma factors"/>
    <property type="match status" value="1"/>
</dbReference>
<sequence length="182" mass="20801">MSLAQLFMDRASGGRPSREVDWDAAYRDQLPRVYNYLRFRLGSDADAEELTSRTFEKAWRSRTLYRRDLAGFSTWLFTIAQNLAIDHLRAHRPHLPLEAALEVVSAESPHDQAERDSNLARLAVLMERLSPRDREVVALKYGADLSNRDIARLTGLSESNVGTLLHRAVRELRSGWESPEKP</sequence>
<comment type="similarity">
    <text evidence="1">Belongs to the sigma-70 factor family. ECF subfamily.</text>
</comment>
<dbReference type="PANTHER" id="PTHR43133">
    <property type="entry name" value="RNA POLYMERASE ECF-TYPE SIGMA FACTO"/>
    <property type="match status" value="1"/>
</dbReference>
<keyword evidence="3" id="KW-0731">Sigma factor</keyword>
<evidence type="ECO:0000313" key="9">
    <source>
        <dbReference type="Proteomes" id="UP000661077"/>
    </source>
</evidence>
<keyword evidence="4" id="KW-0238">DNA-binding</keyword>